<accession>A0A099KZI8</accession>
<reference evidence="1 2" key="1">
    <citation type="submission" date="2014-08" db="EMBL/GenBank/DDBJ databases">
        <title>Genomic and Phenotypic Diversity of Colwellia psychrerythraea strains from Disparate Marine Basins.</title>
        <authorList>
            <person name="Techtmann S.M."/>
            <person name="Stelling S.C."/>
            <person name="Utturkar S.M."/>
            <person name="Alshibli N."/>
            <person name="Harris A."/>
            <person name="Brown S.D."/>
            <person name="Hazen T.C."/>
        </authorList>
    </citation>
    <scope>NUCLEOTIDE SEQUENCE [LARGE SCALE GENOMIC DNA]</scope>
    <source>
        <strain evidence="1 2">GAB14E</strain>
    </source>
</reference>
<dbReference type="SUPFAM" id="SSF48452">
    <property type="entry name" value="TPR-like"/>
    <property type="match status" value="1"/>
</dbReference>
<dbReference type="Gene3D" id="1.25.40.10">
    <property type="entry name" value="Tetratricopeptide repeat domain"/>
    <property type="match status" value="1"/>
</dbReference>
<organism evidence="1 2">
    <name type="scientific">Colwellia psychrerythraea</name>
    <name type="common">Vibrio psychroerythus</name>
    <dbReference type="NCBI Taxonomy" id="28229"/>
    <lineage>
        <taxon>Bacteria</taxon>
        <taxon>Pseudomonadati</taxon>
        <taxon>Pseudomonadota</taxon>
        <taxon>Gammaproteobacteria</taxon>
        <taxon>Alteromonadales</taxon>
        <taxon>Colwelliaceae</taxon>
        <taxon>Colwellia</taxon>
    </lineage>
</organism>
<dbReference type="EMBL" id="JQEC01000016">
    <property type="protein sequence ID" value="KGJ95048.1"/>
    <property type="molecule type" value="Genomic_DNA"/>
</dbReference>
<sequence>MVNLAMITTVKPSIFLLALFCFILSGCAANNREMSEVANQLRHNLPVETALTKLEAIKVEQQSSAQLQLNLGYLQLVSGDYQNAIINLEGAKETMLSLQAVSISENLSSATVNETFRSYSGWPTDQVLVHGMMAMAYLLNNDLNGARVEILQADVQMNKLAETKNTQGQLAFVRYLAGVIYELNDEYDSALISYRMALSIITARQESPPQPLQQSLIDLTAHIGLNEESKKYQQQFHLVLSKPYSNKQFVFSFDGVVTQMMQAKSTLWWPIDDVYLSVALPNFPRNNYVESKSYIHTQHSELATQTIENIEERARGDLQARMPKITAMALARAGAKFQTVKELNKKDNVLGAFANVLTIISEVADLRHWGMLPSSIQVATSYSTKKTLNLSTHYGQQTLDLSQSTISGKSHSVILLSSLTNQIHLASF</sequence>
<gene>
    <name evidence="1" type="ORF">GAB14E_2282</name>
</gene>
<evidence type="ECO:0000313" key="2">
    <source>
        <dbReference type="Proteomes" id="UP000029868"/>
    </source>
</evidence>
<dbReference type="AlphaFoldDB" id="A0A099KZI8"/>
<name>A0A099KZI8_COLPS</name>
<dbReference type="OrthoDB" id="9769023at2"/>
<proteinExistence type="predicted"/>
<evidence type="ECO:0000313" key="1">
    <source>
        <dbReference type="EMBL" id="KGJ95048.1"/>
    </source>
</evidence>
<protein>
    <submittedName>
        <fullName evidence="1">Uncharacterized protein</fullName>
    </submittedName>
</protein>
<dbReference type="Proteomes" id="UP000029868">
    <property type="component" value="Unassembled WGS sequence"/>
</dbReference>
<dbReference type="PATRIC" id="fig|28229.3.peg.1905"/>
<dbReference type="RefSeq" id="WP_052093616.1">
    <property type="nucleotide sequence ID" value="NZ_JQEC01000016.1"/>
</dbReference>
<comment type="caution">
    <text evidence="1">The sequence shown here is derived from an EMBL/GenBank/DDBJ whole genome shotgun (WGS) entry which is preliminary data.</text>
</comment>
<dbReference type="InterPro" id="IPR011990">
    <property type="entry name" value="TPR-like_helical_dom_sf"/>
</dbReference>